<reference evidence="2 3" key="1">
    <citation type="submission" date="2020-07" db="EMBL/GenBank/DDBJ databases">
        <title>Complete genome sequence of Streptomyces phage Salutena.</title>
        <authorList>
            <person name="Kim J.H."/>
            <person name="Higbee T."/>
            <person name="Clark J.D."/>
            <person name="Le T."/>
            <person name="Burrowes B.H."/>
            <person name="Liu M."/>
        </authorList>
    </citation>
    <scope>NUCLEOTIDE SEQUENCE [LARGE SCALE GENOMIC DNA]</scope>
</reference>
<dbReference type="Pfam" id="PF17388">
    <property type="entry name" value="GP24_25"/>
    <property type="match status" value="1"/>
</dbReference>
<keyword evidence="3" id="KW-1185">Reference proteome</keyword>
<sequence>MAQFTLDDIRAAADAKYGSTDIALDEKTTVHLLNPLRLPKEKRKQLEAIQGRMDADDADQEELLAEAIVLVADHPKKGQELIKAVGGDLAVLAQIFETYGKGAQVGGSLGLCRLIDEYREGLYADLRFHYGIDLVDVIEGRGPSPMFVLALVRRLPDTSLTVALASGGREHFGWGVDRHMAADIFDAINQNTRATGNWSKGKAPKIPAWPRPKPPKKTSTSPVKAGTKKAGKRVSVAEIYKKFTARR</sequence>
<proteinExistence type="predicted"/>
<gene>
    <name evidence="2" type="ORF">CPT_Salutena_012</name>
</gene>
<dbReference type="EMBL" id="MT708548">
    <property type="protein sequence ID" value="QOV06142.1"/>
    <property type="molecule type" value="Genomic_DNA"/>
</dbReference>
<dbReference type="Proteomes" id="UP000594184">
    <property type="component" value="Segment"/>
</dbReference>
<organism evidence="2 3">
    <name type="scientific">Streptomyces phage Salutena</name>
    <dbReference type="NCBI Taxonomy" id="2767576"/>
    <lineage>
        <taxon>Viruses</taxon>
        <taxon>Duplodnaviria</taxon>
        <taxon>Heunggongvirae</taxon>
        <taxon>Uroviricota</taxon>
        <taxon>Caudoviricetes</taxon>
        <taxon>Arquatrovirinae</taxon>
        <taxon>Salutenavirus</taxon>
        <taxon>Salutenavirus salutena</taxon>
    </lineage>
</organism>
<accession>A0A7S6R838</accession>
<name>A0A7S6R838_9CAUD</name>
<evidence type="ECO:0000313" key="3">
    <source>
        <dbReference type="Proteomes" id="UP000594184"/>
    </source>
</evidence>
<dbReference type="InterPro" id="IPR020132">
    <property type="entry name" value="Gp24/Gp25"/>
</dbReference>
<feature type="region of interest" description="Disordered" evidence="1">
    <location>
        <begin position="195"/>
        <end position="230"/>
    </location>
</feature>
<evidence type="ECO:0000313" key="2">
    <source>
        <dbReference type="EMBL" id="QOV06142.1"/>
    </source>
</evidence>
<protein>
    <submittedName>
        <fullName evidence="2">Tape measure chaperone</fullName>
    </submittedName>
</protein>
<evidence type="ECO:0000256" key="1">
    <source>
        <dbReference type="SAM" id="MobiDB-lite"/>
    </source>
</evidence>